<organism evidence="1 2">
    <name type="scientific">Xanthoceras sorbifolium</name>
    <dbReference type="NCBI Taxonomy" id="99658"/>
    <lineage>
        <taxon>Eukaryota</taxon>
        <taxon>Viridiplantae</taxon>
        <taxon>Streptophyta</taxon>
        <taxon>Embryophyta</taxon>
        <taxon>Tracheophyta</taxon>
        <taxon>Spermatophyta</taxon>
        <taxon>Magnoliopsida</taxon>
        <taxon>eudicotyledons</taxon>
        <taxon>Gunneridae</taxon>
        <taxon>Pentapetalae</taxon>
        <taxon>rosids</taxon>
        <taxon>malvids</taxon>
        <taxon>Sapindales</taxon>
        <taxon>Sapindaceae</taxon>
        <taxon>Xanthoceroideae</taxon>
        <taxon>Xanthoceras</taxon>
    </lineage>
</organism>
<keyword evidence="2" id="KW-1185">Reference proteome</keyword>
<sequence>MHDLLQEMGKEIVRKESPNKPGNRSRLWRQEDVLCMLKNDNLCQSLPDASEFKRCIDGGQDFTLCNWQEDDQRILIDSDHILLGYVLSSQPFAKLLRFDCDYAVISFEFKVQDSLGEPLKGCKVKYCGVHPIFLESTKIIGKTCGRRSGISDDHEETVEPHSKRICTEANQSSPSRIMTLDLFK</sequence>
<dbReference type="EMBL" id="JAFEMO010000007">
    <property type="protein sequence ID" value="KAH7568351.1"/>
    <property type="molecule type" value="Genomic_DNA"/>
</dbReference>
<dbReference type="Proteomes" id="UP000827721">
    <property type="component" value="Unassembled WGS sequence"/>
</dbReference>
<protein>
    <submittedName>
        <fullName evidence="1">Uncharacterized protein</fullName>
    </submittedName>
</protein>
<evidence type="ECO:0000313" key="2">
    <source>
        <dbReference type="Proteomes" id="UP000827721"/>
    </source>
</evidence>
<proteinExistence type="predicted"/>
<name>A0ABQ8HVL4_9ROSI</name>
<gene>
    <name evidence="1" type="ORF">JRO89_XS07G0280200</name>
</gene>
<evidence type="ECO:0000313" key="1">
    <source>
        <dbReference type="EMBL" id="KAH7568351.1"/>
    </source>
</evidence>
<reference evidence="1 2" key="1">
    <citation type="submission" date="2021-02" db="EMBL/GenBank/DDBJ databases">
        <title>Plant Genome Project.</title>
        <authorList>
            <person name="Zhang R.-G."/>
        </authorList>
    </citation>
    <scope>NUCLEOTIDE SEQUENCE [LARGE SCALE GENOMIC DNA]</scope>
    <source>
        <tissue evidence="1">Leaves</tissue>
    </source>
</reference>
<accession>A0ABQ8HVL4</accession>
<comment type="caution">
    <text evidence="1">The sequence shown here is derived from an EMBL/GenBank/DDBJ whole genome shotgun (WGS) entry which is preliminary data.</text>
</comment>